<name>A0A2G5VB99_9PELO</name>
<gene>
    <name evidence="9" type="primary">Cnig_chr_II.g7789</name>
    <name evidence="9" type="ORF">B9Z55_007789</name>
</gene>
<evidence type="ECO:0000256" key="3">
    <source>
        <dbReference type="ARBA" id="ARBA00012180"/>
    </source>
</evidence>
<feature type="domain" description="RNase H type-1" evidence="8">
    <location>
        <begin position="23"/>
        <end position="158"/>
    </location>
</feature>
<dbReference type="InterPro" id="IPR036397">
    <property type="entry name" value="RNaseH_sf"/>
</dbReference>
<comment type="caution">
    <text evidence="9">The sequence shown here is derived from an EMBL/GenBank/DDBJ whole genome shotgun (WGS) entry which is preliminary data.</text>
</comment>
<dbReference type="GO" id="GO:0003676">
    <property type="term" value="F:nucleic acid binding"/>
    <property type="evidence" value="ECO:0007669"/>
    <property type="project" value="InterPro"/>
</dbReference>
<dbReference type="EMBL" id="PDUG01000002">
    <property type="protein sequence ID" value="PIC49053.1"/>
    <property type="molecule type" value="Genomic_DNA"/>
</dbReference>
<keyword evidence="6" id="KW-0255">Endonuclease</keyword>
<evidence type="ECO:0000313" key="9">
    <source>
        <dbReference type="EMBL" id="PIC49053.1"/>
    </source>
</evidence>
<dbReference type="Gene3D" id="3.30.420.10">
    <property type="entry name" value="Ribonuclease H-like superfamily/Ribonuclease H"/>
    <property type="match status" value="1"/>
</dbReference>
<evidence type="ECO:0000256" key="5">
    <source>
        <dbReference type="ARBA" id="ARBA00022723"/>
    </source>
</evidence>
<dbReference type="Proteomes" id="UP000230233">
    <property type="component" value="Chromosome II"/>
</dbReference>
<evidence type="ECO:0000313" key="10">
    <source>
        <dbReference type="Proteomes" id="UP000230233"/>
    </source>
</evidence>
<organism evidence="9 10">
    <name type="scientific">Caenorhabditis nigoni</name>
    <dbReference type="NCBI Taxonomy" id="1611254"/>
    <lineage>
        <taxon>Eukaryota</taxon>
        <taxon>Metazoa</taxon>
        <taxon>Ecdysozoa</taxon>
        <taxon>Nematoda</taxon>
        <taxon>Chromadorea</taxon>
        <taxon>Rhabditida</taxon>
        <taxon>Rhabditina</taxon>
        <taxon>Rhabditomorpha</taxon>
        <taxon>Rhabditoidea</taxon>
        <taxon>Rhabditidae</taxon>
        <taxon>Peloderinae</taxon>
        <taxon>Caenorhabditis</taxon>
    </lineage>
</organism>
<evidence type="ECO:0000256" key="6">
    <source>
        <dbReference type="ARBA" id="ARBA00022759"/>
    </source>
</evidence>
<sequence>MSVPRAVNSFKTKIPYIILPTTNYSNLVAYTDGSCLSQGLINPRAGFGVFWGNDHPLNCYGKVPGLPNCHRAEIFGAVMATQLGIHLNVPKVTIRTDSQVVMRALREMEIEKFPHSQDLFEEIEKFRNWIDIDVEYVKGHSGVPGNVQADRIAKKGANCGEGPRKLTALFHQYQEKMFFSEFEINAGSNVPEALKTAWKAKYAVPLKKRCQRCFEPIKRTGSMPNN</sequence>
<evidence type="ECO:0000259" key="8">
    <source>
        <dbReference type="PROSITE" id="PS50879"/>
    </source>
</evidence>
<comment type="similarity">
    <text evidence="2">Belongs to the RNase H family.</text>
</comment>
<dbReference type="GO" id="GO:0046872">
    <property type="term" value="F:metal ion binding"/>
    <property type="evidence" value="ECO:0007669"/>
    <property type="project" value="UniProtKB-KW"/>
</dbReference>
<keyword evidence="10" id="KW-1185">Reference proteome</keyword>
<dbReference type="InterPro" id="IPR012337">
    <property type="entry name" value="RNaseH-like_sf"/>
</dbReference>
<reference evidence="10" key="1">
    <citation type="submission" date="2017-10" db="EMBL/GenBank/DDBJ databases">
        <title>Rapid genome shrinkage in a self-fertile nematode reveals novel sperm competition proteins.</title>
        <authorList>
            <person name="Yin D."/>
            <person name="Schwarz E.M."/>
            <person name="Thomas C.G."/>
            <person name="Felde R.L."/>
            <person name="Korf I.F."/>
            <person name="Cutter A.D."/>
            <person name="Schartner C.M."/>
            <person name="Ralston E.J."/>
            <person name="Meyer B.J."/>
            <person name="Haag E.S."/>
        </authorList>
    </citation>
    <scope>NUCLEOTIDE SEQUENCE [LARGE SCALE GENOMIC DNA]</scope>
    <source>
        <strain evidence="10">JU1422</strain>
    </source>
</reference>
<dbReference type="OrthoDB" id="90239at2759"/>
<comment type="catalytic activity">
    <reaction evidence="1">
        <text>Endonucleolytic cleavage to 5'-phosphomonoester.</text>
        <dbReference type="EC" id="3.1.26.4"/>
    </reaction>
</comment>
<proteinExistence type="inferred from homology"/>
<dbReference type="GO" id="GO:0043137">
    <property type="term" value="P:DNA replication, removal of RNA primer"/>
    <property type="evidence" value="ECO:0007669"/>
    <property type="project" value="TreeGrafter"/>
</dbReference>
<evidence type="ECO:0000256" key="4">
    <source>
        <dbReference type="ARBA" id="ARBA00022722"/>
    </source>
</evidence>
<dbReference type="STRING" id="1611254.A0A2G5VB99"/>
<evidence type="ECO:0000256" key="7">
    <source>
        <dbReference type="ARBA" id="ARBA00022801"/>
    </source>
</evidence>
<accession>A0A2G5VB99</accession>
<protein>
    <recommendedName>
        <fullName evidence="3">ribonuclease H</fullName>
        <ecNumber evidence="3">3.1.26.4</ecNumber>
    </recommendedName>
</protein>
<dbReference type="EC" id="3.1.26.4" evidence="3"/>
<keyword evidence="7" id="KW-0378">Hydrolase</keyword>
<dbReference type="PROSITE" id="PS50879">
    <property type="entry name" value="RNASE_H_1"/>
    <property type="match status" value="1"/>
</dbReference>
<dbReference type="Pfam" id="PF00075">
    <property type="entry name" value="RNase_H"/>
    <property type="match status" value="1"/>
</dbReference>
<dbReference type="AlphaFoldDB" id="A0A2G5VB99"/>
<dbReference type="SUPFAM" id="SSF53098">
    <property type="entry name" value="Ribonuclease H-like"/>
    <property type="match status" value="1"/>
</dbReference>
<evidence type="ECO:0000256" key="1">
    <source>
        <dbReference type="ARBA" id="ARBA00000077"/>
    </source>
</evidence>
<dbReference type="InterPro" id="IPR050092">
    <property type="entry name" value="RNase_H"/>
</dbReference>
<dbReference type="PANTHER" id="PTHR10642">
    <property type="entry name" value="RIBONUCLEASE H1"/>
    <property type="match status" value="1"/>
</dbReference>
<dbReference type="InterPro" id="IPR002156">
    <property type="entry name" value="RNaseH_domain"/>
</dbReference>
<dbReference type="GO" id="GO:0004523">
    <property type="term" value="F:RNA-DNA hybrid ribonuclease activity"/>
    <property type="evidence" value="ECO:0007669"/>
    <property type="project" value="UniProtKB-EC"/>
</dbReference>
<dbReference type="CDD" id="cd09280">
    <property type="entry name" value="RNase_HI_eukaryote_like"/>
    <property type="match status" value="1"/>
</dbReference>
<dbReference type="PANTHER" id="PTHR10642:SF26">
    <property type="entry name" value="RIBONUCLEASE H1"/>
    <property type="match status" value="1"/>
</dbReference>
<keyword evidence="4" id="KW-0540">Nuclease</keyword>
<keyword evidence="5" id="KW-0479">Metal-binding</keyword>
<evidence type="ECO:0000256" key="2">
    <source>
        <dbReference type="ARBA" id="ARBA00005300"/>
    </source>
</evidence>